<keyword evidence="3" id="KW-1185">Reference proteome</keyword>
<gene>
    <name evidence="2" type="ORF">G3I46_38720</name>
</gene>
<feature type="transmembrane region" description="Helical" evidence="1">
    <location>
        <begin position="185"/>
        <end position="206"/>
    </location>
</feature>
<organism evidence="2 3">
    <name type="scientific">Streptomyces coelicoflavus</name>
    <dbReference type="NCBI Taxonomy" id="285562"/>
    <lineage>
        <taxon>Bacteria</taxon>
        <taxon>Bacillati</taxon>
        <taxon>Actinomycetota</taxon>
        <taxon>Actinomycetes</taxon>
        <taxon>Kitasatosporales</taxon>
        <taxon>Streptomycetaceae</taxon>
        <taxon>Streptomyces</taxon>
    </lineage>
</organism>
<keyword evidence="1" id="KW-1133">Transmembrane helix</keyword>
<dbReference type="Gene3D" id="1.10.620.20">
    <property type="entry name" value="Ribonucleotide Reductase, subunit A"/>
    <property type="match status" value="1"/>
</dbReference>
<dbReference type="AlphaFoldDB" id="A0A6N9V1E7"/>
<dbReference type="InterPro" id="IPR012348">
    <property type="entry name" value="RNR-like"/>
</dbReference>
<dbReference type="RefSeq" id="WP_164143576.1">
    <property type="nucleotide sequence ID" value="NZ_JAAGMB010000929.1"/>
</dbReference>
<comment type="caution">
    <text evidence="2">The sequence shown here is derived from an EMBL/GenBank/DDBJ whole genome shotgun (WGS) entry which is preliminary data.</text>
</comment>
<reference evidence="2 3" key="1">
    <citation type="submission" date="2020-01" db="EMBL/GenBank/DDBJ databases">
        <title>Insect and environment-associated Actinomycetes.</title>
        <authorList>
            <person name="Currrie C."/>
            <person name="Chevrette M."/>
            <person name="Carlson C."/>
            <person name="Stubbendieck R."/>
            <person name="Wendt-Pienkowski E."/>
        </authorList>
    </citation>
    <scope>NUCLEOTIDE SEQUENCE [LARGE SCALE GENOMIC DNA]</scope>
    <source>
        <strain evidence="2 3">SID14172</strain>
    </source>
</reference>
<dbReference type="Proteomes" id="UP000469545">
    <property type="component" value="Unassembled WGS sequence"/>
</dbReference>
<dbReference type="SUPFAM" id="SSF47240">
    <property type="entry name" value="Ferritin-like"/>
    <property type="match status" value="1"/>
</dbReference>
<dbReference type="GO" id="GO:0016491">
    <property type="term" value="F:oxidoreductase activity"/>
    <property type="evidence" value="ECO:0007669"/>
    <property type="project" value="InterPro"/>
</dbReference>
<evidence type="ECO:0000256" key="1">
    <source>
        <dbReference type="SAM" id="Phobius"/>
    </source>
</evidence>
<proteinExistence type="predicted"/>
<evidence type="ECO:0000313" key="3">
    <source>
        <dbReference type="Proteomes" id="UP000469545"/>
    </source>
</evidence>
<evidence type="ECO:0000313" key="2">
    <source>
        <dbReference type="EMBL" id="NEB22369.1"/>
    </source>
</evidence>
<dbReference type="InterPro" id="IPR009078">
    <property type="entry name" value="Ferritin-like_SF"/>
</dbReference>
<accession>A0A6N9V1E7</accession>
<sequence length="245" mass="26816">MDGDGYAGWTRRFEEERERRRAQGDPDWARGAVLHRAVWAGVQRFQVGEDGDGANLVAKAEEAGDADYARAVRLFVAEEQNHARLLALLLAAGGRPTLSGHWSDTVFVRLRRLLGLRTELLVLMIAEVVALRYYRALRDGTDDALTSEVAGRILADERRHVPFHCERLHDSLAELPAVTRRPVMALWRLLLLAATLVVAADHGAGLRRLGVGRRRFTADVMASSAEVTGAVLAPRPGARTGGGGE</sequence>
<dbReference type="EMBL" id="JAAGMB010000929">
    <property type="protein sequence ID" value="NEB22369.1"/>
    <property type="molecule type" value="Genomic_DNA"/>
</dbReference>
<keyword evidence="1" id="KW-0812">Transmembrane</keyword>
<keyword evidence="1" id="KW-0472">Membrane</keyword>
<name>A0A6N9V1E7_9ACTN</name>
<protein>
    <submittedName>
        <fullName evidence="2">Ferritin-like domain-containing protein</fullName>
    </submittedName>
</protein>